<sequence length="268" mass="29390">MVMIAPSSFIGFGDLTTDRKADAVPANWRDGIPSGDERLRGGPFHRDPRPRSYTAPRPDFTPSQQIKGGPPAYAHLMGNPCEWSLMSCDRGPSQASKGFRSPVGWQRGLHPDLADKLYDASLSNNQAVYERFAKNVRYLFKDGAPQCLLATTRVGSRHHDRLVKGSSLPEPRDVVSKTGVSIGVMVGYDSGEPLFDDSTSQLVEPPFGDKHGKSLARVERGAGDGLVVYVCLDPAHGTHRLYAWLRQRYSARQQAAIFGRLVDADLLA</sequence>
<protein>
    <submittedName>
        <fullName evidence="2">Uncharacterized protein</fullName>
    </submittedName>
</protein>
<organism evidence="2 3">
    <name type="scientific">Pelagomonas calceolata</name>
    <dbReference type="NCBI Taxonomy" id="35677"/>
    <lineage>
        <taxon>Eukaryota</taxon>
        <taxon>Sar</taxon>
        <taxon>Stramenopiles</taxon>
        <taxon>Ochrophyta</taxon>
        <taxon>Pelagophyceae</taxon>
        <taxon>Pelagomonadales</taxon>
        <taxon>Pelagomonadaceae</taxon>
        <taxon>Pelagomonas</taxon>
    </lineage>
</organism>
<evidence type="ECO:0000313" key="3">
    <source>
        <dbReference type="Proteomes" id="UP000789595"/>
    </source>
</evidence>
<gene>
    <name evidence="2" type="ORF">PECAL_6P13710</name>
</gene>
<evidence type="ECO:0000256" key="1">
    <source>
        <dbReference type="SAM" id="MobiDB-lite"/>
    </source>
</evidence>
<evidence type="ECO:0000313" key="2">
    <source>
        <dbReference type="EMBL" id="CAH0379737.1"/>
    </source>
</evidence>
<dbReference type="Proteomes" id="UP000789595">
    <property type="component" value="Unassembled WGS sequence"/>
</dbReference>
<keyword evidence="3" id="KW-1185">Reference proteome</keyword>
<proteinExistence type="predicted"/>
<feature type="compositionally biased region" description="Basic and acidic residues" evidence="1">
    <location>
        <begin position="35"/>
        <end position="50"/>
    </location>
</feature>
<name>A0A8J2T0D7_9STRA</name>
<comment type="caution">
    <text evidence="2">The sequence shown here is derived from an EMBL/GenBank/DDBJ whole genome shotgun (WGS) entry which is preliminary data.</text>
</comment>
<accession>A0A8J2T0D7</accession>
<dbReference type="EMBL" id="CAKKNE010000006">
    <property type="protein sequence ID" value="CAH0379737.1"/>
    <property type="molecule type" value="Genomic_DNA"/>
</dbReference>
<reference evidence="2" key="1">
    <citation type="submission" date="2021-11" db="EMBL/GenBank/DDBJ databases">
        <authorList>
            <consortium name="Genoscope - CEA"/>
            <person name="William W."/>
        </authorList>
    </citation>
    <scope>NUCLEOTIDE SEQUENCE</scope>
</reference>
<dbReference type="AlphaFoldDB" id="A0A8J2T0D7"/>
<feature type="region of interest" description="Disordered" evidence="1">
    <location>
        <begin position="28"/>
        <end position="67"/>
    </location>
</feature>